<comment type="subcellular location">
    <subcellularLocation>
        <location evidence="1">Secreted</location>
    </subcellularLocation>
</comment>
<dbReference type="Pfam" id="PF00353">
    <property type="entry name" value="HemolysinCabind"/>
    <property type="match status" value="2"/>
</dbReference>
<dbReference type="AlphaFoldDB" id="A0A7W2FRL4"/>
<name>A0A7W2FRL4_9VIBR</name>
<dbReference type="Gene3D" id="2.60.40.2810">
    <property type="match status" value="1"/>
</dbReference>
<accession>A0A7W2FRL4</accession>
<comment type="caution">
    <text evidence="4">The sequence shown here is derived from an EMBL/GenBank/DDBJ whole genome shotgun (WGS) entry which is preliminary data.</text>
</comment>
<dbReference type="InterPro" id="IPR019960">
    <property type="entry name" value="T1SS_VCA0849"/>
</dbReference>
<dbReference type="InterPro" id="IPR011049">
    <property type="entry name" value="Serralysin-like_metalloprot_C"/>
</dbReference>
<evidence type="ECO:0000313" key="5">
    <source>
        <dbReference type="Proteomes" id="UP000571701"/>
    </source>
</evidence>
<dbReference type="NCBIfam" id="TIGR03661">
    <property type="entry name" value="T1SS_VCA0849"/>
    <property type="match status" value="1"/>
</dbReference>
<dbReference type="InterPro" id="IPR001343">
    <property type="entry name" value="Hemolysn_Ca-bd"/>
</dbReference>
<dbReference type="PROSITE" id="PS00330">
    <property type="entry name" value="HEMOLYSIN_CALCIUM"/>
    <property type="match status" value="4"/>
</dbReference>
<gene>
    <name evidence="4" type="ORF">H2O73_11305</name>
</gene>
<keyword evidence="3" id="KW-0106">Calcium</keyword>
<evidence type="ECO:0000256" key="2">
    <source>
        <dbReference type="ARBA" id="ARBA00022525"/>
    </source>
</evidence>
<dbReference type="Pfam" id="PF17963">
    <property type="entry name" value="Big_9"/>
    <property type="match status" value="1"/>
</dbReference>
<dbReference type="SUPFAM" id="SSF141072">
    <property type="entry name" value="CalX-like"/>
    <property type="match status" value="1"/>
</dbReference>
<organism evidence="4 5">
    <name type="scientific">Vibrio marinisediminis</name>
    <dbReference type="NCBI Taxonomy" id="2758441"/>
    <lineage>
        <taxon>Bacteria</taxon>
        <taxon>Pseudomonadati</taxon>
        <taxon>Pseudomonadota</taxon>
        <taxon>Gammaproteobacteria</taxon>
        <taxon>Vibrionales</taxon>
        <taxon>Vibrionaceae</taxon>
        <taxon>Vibrio</taxon>
    </lineage>
</organism>
<dbReference type="GO" id="GO:0005615">
    <property type="term" value="C:extracellular space"/>
    <property type="evidence" value="ECO:0007669"/>
    <property type="project" value="InterPro"/>
</dbReference>
<dbReference type="InterPro" id="IPR018511">
    <property type="entry name" value="Hemolysin-typ_Ca-bd_CS"/>
</dbReference>
<dbReference type="Proteomes" id="UP000571701">
    <property type="component" value="Unassembled WGS sequence"/>
</dbReference>
<dbReference type="PANTHER" id="PTHR38340:SF1">
    <property type="entry name" value="S-LAYER PROTEIN"/>
    <property type="match status" value="1"/>
</dbReference>
<evidence type="ECO:0000313" key="4">
    <source>
        <dbReference type="EMBL" id="MBA5762935.1"/>
    </source>
</evidence>
<proteinExistence type="predicted"/>
<dbReference type="SUPFAM" id="SSF51120">
    <property type="entry name" value="beta-Roll"/>
    <property type="match status" value="1"/>
</dbReference>
<dbReference type="InterPro" id="IPR038081">
    <property type="entry name" value="CalX-like_sf"/>
</dbReference>
<dbReference type="EMBL" id="JACFYF010000006">
    <property type="protein sequence ID" value="MBA5762935.1"/>
    <property type="molecule type" value="Genomic_DNA"/>
</dbReference>
<evidence type="ECO:0000256" key="1">
    <source>
        <dbReference type="ARBA" id="ARBA00004613"/>
    </source>
</evidence>
<dbReference type="InterPro" id="IPR050557">
    <property type="entry name" value="RTX_toxin/Mannuronan_C5-epim"/>
</dbReference>
<dbReference type="GO" id="GO:0005509">
    <property type="term" value="F:calcium ion binding"/>
    <property type="evidence" value="ECO:0007669"/>
    <property type="project" value="InterPro"/>
</dbReference>
<dbReference type="Gene3D" id="2.150.10.10">
    <property type="entry name" value="Serralysin-like metalloprotease, C-terminal"/>
    <property type="match status" value="2"/>
</dbReference>
<keyword evidence="2" id="KW-0964">Secreted</keyword>
<protein>
    <submittedName>
        <fullName evidence="4">Cadherin-like domain-containing protein</fullName>
    </submittedName>
</protein>
<evidence type="ECO:0000256" key="3">
    <source>
        <dbReference type="ARBA" id="ARBA00022837"/>
    </source>
</evidence>
<dbReference type="PRINTS" id="PR00313">
    <property type="entry name" value="CABNDNGRPT"/>
</dbReference>
<keyword evidence="5" id="KW-1185">Reference proteome</keyword>
<reference evidence="4 5" key="1">
    <citation type="submission" date="2020-07" db="EMBL/GenBank/DDBJ databases">
        <title>Vibrio marinisediminis sp. nov., isolated from marine sediment.</title>
        <authorList>
            <person name="Ji X."/>
        </authorList>
    </citation>
    <scope>NUCLEOTIDE SEQUENCE [LARGE SCALE GENOMIC DNA]</scope>
    <source>
        <strain evidence="4 5">404</strain>
    </source>
</reference>
<dbReference type="PANTHER" id="PTHR38340">
    <property type="entry name" value="S-LAYER PROTEIN"/>
    <property type="match status" value="1"/>
</dbReference>
<sequence>MTANRVGDSVGWDEVTLAASYGDQNATITVDRSDRLGIADGAPKAGPAEQIQYDRESGVSEKLSVQFDRAMTSGKFAINRLFADEGEGGSNHEAGTWIAYLNGVAVASGYFEGTFKGQKGIYDIDTDGRAFDEIVFMGTEYSNGIQGDPTNDSSDYYLAGVDVSSDGSYAVNQGEVLRVSISELLANDSDADLDTLTIQDVNGREHGIARIDGDYVEFDLNDDFVGKTEFSYQVTDGKGGVDTGLVSVIVNPVTPEATVEDIILQDSAVKEGETLLYSVTLDKVTLTETLFNFALTAENGASIYDVDLANLKFSHGVTMNEHGQLVVPEGVPFFEVYLPTVDDLEAEQRESYRLTVSNESALGDIIDNDYITIDVDSSGDRIDTVHYMQGHGKYLWSASAAEIGQVPIYKLGDYNDEQGLNVKVGGGGDDVFLGAGDDYIDLGESHAKLDENTHAEANQQRAIDSVTNFMSGSDGDQLIAAAWGEDSALNTSALSNAYLDVAHAGGGDDVVLGKGGADAIFGGSGDDSLYGGNGVDGLRGGSGHDTLDGGTGEDILIGGLGNDILTGGLDADIFKWVDQSNALRNDQDVVTDFEVGKDKLDISDLLSSDVSMQDLLDSIVIEEVSIDDIKVTFDNGLNTDISITLENIASDVSGFENGSLSGDSAHAIVESLFTNLPDQY</sequence>